<dbReference type="Gene3D" id="3.30.160.60">
    <property type="entry name" value="Classic Zinc Finger"/>
    <property type="match status" value="2"/>
</dbReference>
<evidence type="ECO:0000256" key="5">
    <source>
        <dbReference type="SAM" id="MobiDB-lite"/>
    </source>
</evidence>
<keyword evidence="1" id="KW-0677">Repeat</keyword>
<keyword evidence="4" id="KW-0863">Zinc-finger</keyword>
<dbReference type="GO" id="GO:0008270">
    <property type="term" value="F:zinc ion binding"/>
    <property type="evidence" value="ECO:0007669"/>
    <property type="project" value="UniProtKB-KW"/>
</dbReference>
<gene>
    <name evidence="7" type="ORF">LTR97_012457</name>
</gene>
<feature type="region of interest" description="Disordered" evidence="5">
    <location>
        <begin position="176"/>
        <end position="205"/>
    </location>
</feature>
<organism evidence="7 8">
    <name type="scientific">Elasticomyces elasticus</name>
    <dbReference type="NCBI Taxonomy" id="574655"/>
    <lineage>
        <taxon>Eukaryota</taxon>
        <taxon>Fungi</taxon>
        <taxon>Dikarya</taxon>
        <taxon>Ascomycota</taxon>
        <taxon>Pezizomycotina</taxon>
        <taxon>Dothideomycetes</taxon>
        <taxon>Dothideomycetidae</taxon>
        <taxon>Mycosphaerellales</taxon>
        <taxon>Teratosphaeriaceae</taxon>
        <taxon>Elasticomyces</taxon>
    </lineage>
</organism>
<dbReference type="Pfam" id="PF12796">
    <property type="entry name" value="Ank_2"/>
    <property type="match status" value="1"/>
</dbReference>
<reference evidence="7" key="1">
    <citation type="submission" date="2023-08" db="EMBL/GenBank/DDBJ databases">
        <title>Black Yeasts Isolated from many extreme environments.</title>
        <authorList>
            <person name="Coleine C."/>
            <person name="Stajich J.E."/>
            <person name="Selbmann L."/>
        </authorList>
    </citation>
    <scope>NUCLEOTIDE SEQUENCE</scope>
    <source>
        <strain evidence="7">CCFEE 5810</strain>
    </source>
</reference>
<comment type="caution">
    <text evidence="7">The sequence shown here is derived from an EMBL/GenBank/DDBJ whole genome shotgun (WGS) entry which is preliminary data.</text>
</comment>
<dbReference type="PANTHER" id="PTHR24123">
    <property type="entry name" value="ANKYRIN REPEAT-CONTAINING"/>
    <property type="match status" value="1"/>
</dbReference>
<name>A0AAN7VXP4_9PEZI</name>
<keyword evidence="2 3" id="KW-0040">ANK repeat</keyword>
<accession>A0AAN7VXP4</accession>
<evidence type="ECO:0000313" key="8">
    <source>
        <dbReference type="Proteomes" id="UP001310594"/>
    </source>
</evidence>
<dbReference type="PROSITE" id="PS00028">
    <property type="entry name" value="ZINC_FINGER_C2H2_1"/>
    <property type="match status" value="2"/>
</dbReference>
<dbReference type="Gene3D" id="1.25.40.20">
    <property type="entry name" value="Ankyrin repeat-containing domain"/>
    <property type="match status" value="3"/>
</dbReference>
<feature type="domain" description="C2H2-type" evidence="6">
    <location>
        <begin position="51"/>
        <end position="78"/>
    </location>
</feature>
<feature type="repeat" description="ANK" evidence="3">
    <location>
        <begin position="856"/>
        <end position="888"/>
    </location>
</feature>
<evidence type="ECO:0000313" key="7">
    <source>
        <dbReference type="EMBL" id="KAK5690268.1"/>
    </source>
</evidence>
<sequence>MESTLGFTPTAVHMRSTLAPIVEEQDSNTQDDARALLPSNAPVRKRKRVDLTCTRCSESFTERRSLTRHETYGTAKCPRITENKKLELCTYPGCGESFVQAYNRDRHEKEVHCGEKRSAPLAHTTSLGDVDYPIAIVQRVRGPLRMAANSDISWTHAAEGNNTAIGVVSAKDNAISPSTLSTSSAPHGSNGAEESSSSGRNSVSAGHDSAIELCAPPCSDKQASQLRATKLLTAGTAATHSPRTSSPVLTPGTRPHMASREHQTADNYTLPGDVMDIDWTLDLPEYYNLADMDDMFRLAHTVSSPAEPGHGTAADLADTESIRSASTTFSISSVRRQILHGTAKRVSSLVRGRGTLITRAQKCSMCGKLYEQDLVMLKEHLDAHLRQLQAEETWPTCHTCEVGFVREQDLRHHLRSAQDESCCTSPLGHDGPCKGYRCGYDFSHDVRCNGHHAPTASGGTWSDHDRFKFGQFMRKWELAQLKTVMSEVSNVQRARSLRTAFDRISMPELRPLSQFSKVSLLSGRSEPIQHRYDVASLQEKMTELDIHGPSAFVLRNATEVLGMQSLVNEKLLLAVKDNDVDSARKLLRNGAQPDVALQVAVNRCHGRLILYLIQAGAVVDAHVFYGAVLACKAKSIKQLLTHRDAPALLLRHGAVMLSLAVRLHDTDMILALQEAGTDLNEGPANEAWTYFLTMNFGSSIDATAHAIRSHIKSNFDWSLFGRHPYHDPPLCVAASLGEVSTLACLIASGANLHATGSKGTALEIAVLGEHEECIDALLEADTQALTLDGAGNTPLDHAVNRRNARTVKLLLERTGTFGSMGIHALFIDSQSSPLEEIEIVGLFLAHGIDVNATDANGFTPLHRAMLQGRDRLCEHLLQAGADPEDLARWSRRSQAFQRIRDGCSNLVSQIFCLYCTIMQAWSADFDFAREPLQHAQLTPDLDNEKPHSQQYETNVVNTYNVPATDIQHGSFTCEWCSKTFTERRTLTRHQTYGTKQCPSRRREWCTYPGCTRMFARPDTRKRHELERHEGKKRSAWGLKRLARIITHQLRMPDPNSGGAMETCASPGCQWVVAPDNGSNAIALPADEPAVPATAFQLSNSVVSQNPETIVDVLGDCLEFDDWMQDPDWELNMPPDIDPSSTWWDGEPTFMGGLIEMSYTPQNPSLTLPELDVMQVAAKWLSAILCKACDPPWKLL</sequence>
<proteinExistence type="predicted"/>
<evidence type="ECO:0000256" key="3">
    <source>
        <dbReference type="PROSITE-ProRule" id="PRU00023"/>
    </source>
</evidence>
<dbReference type="InterPro" id="IPR013087">
    <property type="entry name" value="Znf_C2H2_type"/>
</dbReference>
<dbReference type="InterPro" id="IPR002110">
    <property type="entry name" value="Ankyrin_rpt"/>
</dbReference>
<evidence type="ECO:0000256" key="2">
    <source>
        <dbReference type="ARBA" id="ARBA00023043"/>
    </source>
</evidence>
<dbReference type="PROSITE" id="PS50297">
    <property type="entry name" value="ANK_REP_REGION"/>
    <property type="match status" value="1"/>
</dbReference>
<feature type="domain" description="C2H2-type" evidence="6">
    <location>
        <begin position="971"/>
        <end position="998"/>
    </location>
</feature>
<feature type="domain" description="C2H2-type" evidence="6">
    <location>
        <begin position="87"/>
        <end position="117"/>
    </location>
</feature>
<dbReference type="InterPro" id="IPR036770">
    <property type="entry name" value="Ankyrin_rpt-contain_sf"/>
</dbReference>
<dbReference type="Pfam" id="PF13637">
    <property type="entry name" value="Ank_4"/>
    <property type="match status" value="1"/>
</dbReference>
<keyword evidence="4" id="KW-0479">Metal-binding</keyword>
<feature type="compositionally biased region" description="Polar residues" evidence="5">
    <location>
        <begin position="176"/>
        <end position="187"/>
    </location>
</feature>
<dbReference type="Pfam" id="PF00096">
    <property type="entry name" value="zf-C2H2"/>
    <property type="match status" value="1"/>
</dbReference>
<dbReference type="SUPFAM" id="SSF48403">
    <property type="entry name" value="Ankyrin repeat"/>
    <property type="match status" value="2"/>
</dbReference>
<dbReference type="SMART" id="SM00248">
    <property type="entry name" value="ANK"/>
    <property type="match status" value="7"/>
</dbReference>
<evidence type="ECO:0000256" key="4">
    <source>
        <dbReference type="PROSITE-ProRule" id="PRU00042"/>
    </source>
</evidence>
<dbReference type="SMART" id="SM00355">
    <property type="entry name" value="ZnF_C2H2"/>
    <property type="match status" value="6"/>
</dbReference>
<dbReference type="InterPro" id="IPR051165">
    <property type="entry name" value="Multifunctional_ANK_Repeat"/>
</dbReference>
<feature type="compositionally biased region" description="Low complexity" evidence="5">
    <location>
        <begin position="188"/>
        <end position="205"/>
    </location>
</feature>
<dbReference type="PROSITE" id="PS50088">
    <property type="entry name" value="ANK_REPEAT"/>
    <property type="match status" value="1"/>
</dbReference>
<evidence type="ECO:0000256" key="1">
    <source>
        <dbReference type="ARBA" id="ARBA00022737"/>
    </source>
</evidence>
<dbReference type="Proteomes" id="UP001310594">
    <property type="component" value="Unassembled WGS sequence"/>
</dbReference>
<dbReference type="PROSITE" id="PS50157">
    <property type="entry name" value="ZINC_FINGER_C2H2_2"/>
    <property type="match status" value="3"/>
</dbReference>
<protein>
    <recommendedName>
        <fullName evidence="6">C2H2-type domain-containing protein</fullName>
    </recommendedName>
</protein>
<dbReference type="EMBL" id="JAVRQU010000026">
    <property type="protein sequence ID" value="KAK5690268.1"/>
    <property type="molecule type" value="Genomic_DNA"/>
</dbReference>
<keyword evidence="4" id="KW-0862">Zinc</keyword>
<dbReference type="PANTHER" id="PTHR24123:SF141">
    <property type="entry name" value="ANKYRIN 2, ISOFORM U"/>
    <property type="match status" value="1"/>
</dbReference>
<dbReference type="AlphaFoldDB" id="A0AAN7VXP4"/>
<feature type="region of interest" description="Disordered" evidence="5">
    <location>
        <begin position="234"/>
        <end position="262"/>
    </location>
</feature>
<evidence type="ECO:0000259" key="6">
    <source>
        <dbReference type="PROSITE" id="PS50157"/>
    </source>
</evidence>